<organism evidence="2 3">
    <name type="scientific">Megaselia scalaris</name>
    <name type="common">Humpbacked fly</name>
    <name type="synonym">Phora scalaris</name>
    <dbReference type="NCBI Taxonomy" id="36166"/>
    <lineage>
        <taxon>Eukaryota</taxon>
        <taxon>Metazoa</taxon>
        <taxon>Ecdysozoa</taxon>
        <taxon>Arthropoda</taxon>
        <taxon>Hexapoda</taxon>
        <taxon>Insecta</taxon>
        <taxon>Pterygota</taxon>
        <taxon>Neoptera</taxon>
        <taxon>Endopterygota</taxon>
        <taxon>Diptera</taxon>
        <taxon>Brachycera</taxon>
        <taxon>Muscomorpha</taxon>
        <taxon>Platypezoidea</taxon>
        <taxon>Phoridae</taxon>
        <taxon>Megaseliini</taxon>
        <taxon>Megaselia</taxon>
    </lineage>
</organism>
<protein>
    <recommendedName>
        <fullName evidence="4">Protein disabled</fullName>
    </recommendedName>
</protein>
<feature type="region of interest" description="Disordered" evidence="1">
    <location>
        <begin position="923"/>
        <end position="990"/>
    </location>
</feature>
<sequence length="990" mass="110727">MNNGSVTALTSSKINNTDGAKAKTSPESVADLVDLEQELNCLQRGINQMERITPNEPTPIPTKSFTEDDPFGDSFTNVVPSAYSILPPPESSSTRSSRHSKPVKPPETIPTLSNLLTSAPINNSTSSDNWLAELSQPDVFDTSAATNALHNTSLAIGITNSTSLGTTSLTYSATSSPKQTTSGGGFDEFNIENATQLSQASKDDDDLQDLDPLGTGKSKPYVDKKYFFHEIKNPPKKVLKELTTNSSGATTSDTALQPESLVDMLEGNGISTPKAPLASSDSYESNQSNEVQPPQQASNTSTLQQQQSTATSGSYNTTITNNKSPSLSRKPLNLFISTNINSNINKQPSYIDNTEDSSGLNSVMMARDTDPFSPTRKKSDPFQDGNDIFGKMDSTFQFEFEKAKEAAEEGLNEESSKPTHSTPVVPSADRYAVFREIIDLELQNCPNDPTSSDEGYPPQIGESQIEEEEQKIPKIDTKITEAISNAKDRYAALRDIILVEDLFEKPSTISHQVELEDDRDDSMHEKSLETGTGTAADDESSPEEAQDIMDEESGAITSIQTTMKDKFLTVTDDVEIDELMNRAISNLSLDSRDHLSPSNVAKSPQTISPNAVNQKTKSPINLTTIQVHTSQFSDVSTSPIPLQKLGGTVDEKIIPKSKSPIQSNIITSLRESTTPNKLTDGSLSDIVCNSSPDMEQQKQVIEDENESWAYGPKDWKSNKRWPKGQTSSSSRDLSPWDDEGNEYKKRIPPNDRHGYYMRNSKRLNSCDDDYDYEEEMAMRRERKMKGMSRSRDNFDFDPPGWYSGSGHHSWSPQDYEEARARQFERGGYDRSTYGPPFYDKRDLKMPSHAFYDRRGYDKRKFYRDREYSGRTPTSNYDFESYSESYDKMSTKGRRDYENVYDEDFRGYGKSRPDYFYEGKSFDRESNESFESAGRRRRSFGSGDVYGSLESREDFRDRYTGEKARSLRKGMKFRSGASCEFEQDSENEVHI</sequence>
<feature type="compositionally biased region" description="Acidic residues" evidence="1">
    <location>
        <begin position="536"/>
        <end position="548"/>
    </location>
</feature>
<feature type="compositionally biased region" description="Polar residues" evidence="1">
    <location>
        <begin position="672"/>
        <end position="699"/>
    </location>
</feature>
<feature type="compositionally biased region" description="Basic and acidic residues" evidence="1">
    <location>
        <begin position="741"/>
        <end position="754"/>
    </location>
</feature>
<feature type="region of interest" description="Disordered" evidence="1">
    <location>
        <begin position="510"/>
        <end position="548"/>
    </location>
</feature>
<dbReference type="Proteomes" id="UP000015102">
    <property type="component" value="Unassembled WGS sequence"/>
</dbReference>
<keyword evidence="3" id="KW-1185">Reference proteome</keyword>
<feature type="region of interest" description="Disordered" evidence="1">
    <location>
        <begin position="1"/>
        <end position="26"/>
    </location>
</feature>
<evidence type="ECO:0000313" key="2">
    <source>
        <dbReference type="EnsemblMetazoa" id="MESCA002687-PA"/>
    </source>
</evidence>
<dbReference type="STRING" id="36166.T1GH05"/>
<evidence type="ECO:0000256" key="1">
    <source>
        <dbReference type="SAM" id="MobiDB-lite"/>
    </source>
</evidence>
<feature type="compositionally biased region" description="Polar residues" evidence="1">
    <location>
        <begin position="1"/>
        <end position="18"/>
    </location>
</feature>
<evidence type="ECO:0000313" key="3">
    <source>
        <dbReference type="Proteomes" id="UP000015102"/>
    </source>
</evidence>
<dbReference type="EMBL" id="CAQQ02167670">
    <property type="status" value="NOT_ANNOTATED_CDS"/>
    <property type="molecule type" value="Genomic_DNA"/>
</dbReference>
<reference evidence="3" key="1">
    <citation type="submission" date="2013-02" db="EMBL/GenBank/DDBJ databases">
        <authorList>
            <person name="Hughes D."/>
        </authorList>
    </citation>
    <scope>NUCLEOTIDE SEQUENCE</scope>
    <source>
        <strain>Durham</strain>
        <strain evidence="3">NC isolate 2 -- Noor lab</strain>
    </source>
</reference>
<accession>T1GH05</accession>
<dbReference type="HOGENOM" id="CLU_301807_0_0_1"/>
<feature type="compositionally biased region" description="Polar residues" evidence="1">
    <location>
        <begin position="313"/>
        <end position="327"/>
    </location>
</feature>
<feature type="compositionally biased region" description="Low complexity" evidence="1">
    <location>
        <begin position="295"/>
        <end position="312"/>
    </location>
</feature>
<name>T1GH05_MEGSC</name>
<dbReference type="EMBL" id="CAQQ02167669">
    <property type="status" value="NOT_ANNOTATED_CDS"/>
    <property type="molecule type" value="Genomic_DNA"/>
</dbReference>
<feature type="region of interest" description="Disordered" evidence="1">
    <location>
        <begin position="404"/>
        <end position="425"/>
    </location>
</feature>
<reference evidence="2" key="2">
    <citation type="submission" date="2015-06" db="UniProtKB">
        <authorList>
            <consortium name="EnsemblMetazoa"/>
        </authorList>
    </citation>
    <scope>IDENTIFICATION</scope>
</reference>
<dbReference type="EnsemblMetazoa" id="MESCA002687-RA">
    <property type="protein sequence ID" value="MESCA002687-PA"/>
    <property type="gene ID" value="MESCA002687"/>
</dbReference>
<feature type="compositionally biased region" description="Basic and acidic residues" evidence="1">
    <location>
        <begin position="949"/>
        <end position="964"/>
    </location>
</feature>
<feature type="compositionally biased region" description="Polar residues" evidence="1">
    <location>
        <begin position="279"/>
        <end position="294"/>
    </location>
</feature>
<evidence type="ECO:0008006" key="4">
    <source>
        <dbReference type="Google" id="ProtNLM"/>
    </source>
</evidence>
<dbReference type="AlphaFoldDB" id="T1GH05"/>
<feature type="region of interest" description="Disordered" evidence="1">
    <location>
        <begin position="46"/>
        <end position="113"/>
    </location>
</feature>
<feature type="region of interest" description="Disordered" evidence="1">
    <location>
        <begin position="266"/>
        <end position="329"/>
    </location>
</feature>
<feature type="region of interest" description="Disordered" evidence="1">
    <location>
        <begin position="672"/>
        <end position="756"/>
    </location>
</feature>
<proteinExistence type="predicted"/>
<feature type="compositionally biased region" description="Acidic residues" evidence="1">
    <location>
        <begin position="980"/>
        <end position="990"/>
    </location>
</feature>